<protein>
    <submittedName>
        <fullName evidence="6">Chemotaxis protein</fullName>
    </submittedName>
</protein>
<dbReference type="Pfam" id="PF00015">
    <property type="entry name" value="MCPsignal"/>
    <property type="match status" value="1"/>
</dbReference>
<dbReference type="PANTHER" id="PTHR32089">
    <property type="entry name" value="METHYL-ACCEPTING CHEMOTAXIS PROTEIN MCPB"/>
    <property type="match status" value="1"/>
</dbReference>
<name>A0A2S5KV46_9PROT</name>
<dbReference type="PANTHER" id="PTHR32089:SF70">
    <property type="entry name" value="ENERGY TAXIS MODULATING METHYL ACCEPTING SENSORY TRANSDUCER"/>
    <property type="match status" value="1"/>
</dbReference>
<dbReference type="InterPro" id="IPR004089">
    <property type="entry name" value="MCPsignal_dom"/>
</dbReference>
<dbReference type="OrthoDB" id="2489132at2"/>
<feature type="coiled-coil region" evidence="4">
    <location>
        <begin position="214"/>
        <end position="241"/>
    </location>
</feature>
<evidence type="ECO:0000259" key="5">
    <source>
        <dbReference type="PROSITE" id="PS50111"/>
    </source>
</evidence>
<keyword evidence="1 3" id="KW-0807">Transducer</keyword>
<dbReference type="PRINTS" id="PR00260">
    <property type="entry name" value="CHEMTRNSDUCR"/>
</dbReference>
<dbReference type="AlphaFoldDB" id="A0A2S5KV46"/>
<accession>A0A2S5KV46</accession>
<comment type="caution">
    <text evidence="6">The sequence shown here is derived from an EMBL/GenBank/DDBJ whole genome shotgun (WGS) entry which is preliminary data.</text>
</comment>
<comment type="similarity">
    <text evidence="2">Belongs to the methyl-accepting chemotaxis (MCP) protein family.</text>
</comment>
<reference evidence="6 7" key="1">
    <citation type="submission" date="2018-02" db="EMBL/GenBank/DDBJ databases">
        <title>novel marine gammaproteobacteria from coastal saline agro ecosystem.</title>
        <authorList>
            <person name="Krishnan R."/>
            <person name="Ramesh Kumar N."/>
        </authorList>
    </citation>
    <scope>NUCLEOTIDE SEQUENCE [LARGE SCALE GENOMIC DNA]</scope>
    <source>
        <strain evidence="6 7">228</strain>
    </source>
</reference>
<keyword evidence="4" id="KW-0175">Coiled coil</keyword>
<dbReference type="InterPro" id="IPR025991">
    <property type="entry name" value="Chemoreceptor_zinc-bind_dom"/>
</dbReference>
<evidence type="ECO:0000256" key="2">
    <source>
        <dbReference type="ARBA" id="ARBA00029447"/>
    </source>
</evidence>
<dbReference type="GO" id="GO:0004888">
    <property type="term" value="F:transmembrane signaling receptor activity"/>
    <property type="evidence" value="ECO:0007669"/>
    <property type="project" value="InterPro"/>
</dbReference>
<evidence type="ECO:0000256" key="1">
    <source>
        <dbReference type="ARBA" id="ARBA00023224"/>
    </source>
</evidence>
<dbReference type="GO" id="GO:0016020">
    <property type="term" value="C:membrane"/>
    <property type="evidence" value="ECO:0007669"/>
    <property type="project" value="InterPro"/>
</dbReference>
<dbReference type="SUPFAM" id="SSF58104">
    <property type="entry name" value="Methyl-accepting chemotaxis protein (MCP) signaling domain"/>
    <property type="match status" value="1"/>
</dbReference>
<dbReference type="Pfam" id="PF13682">
    <property type="entry name" value="CZB"/>
    <property type="match status" value="1"/>
</dbReference>
<gene>
    <name evidence="6" type="ORF">C4K68_03790</name>
</gene>
<dbReference type="Gene3D" id="6.10.250.3200">
    <property type="match status" value="1"/>
</dbReference>
<dbReference type="GO" id="GO:0007165">
    <property type="term" value="P:signal transduction"/>
    <property type="evidence" value="ECO:0007669"/>
    <property type="project" value="UniProtKB-KW"/>
</dbReference>
<dbReference type="PROSITE" id="PS50111">
    <property type="entry name" value="CHEMOTAXIS_TRANSDUC_2"/>
    <property type="match status" value="1"/>
</dbReference>
<dbReference type="Gene3D" id="1.20.120.30">
    <property type="entry name" value="Aspartate receptor, ligand-binding domain"/>
    <property type="match status" value="1"/>
</dbReference>
<evidence type="ECO:0000256" key="3">
    <source>
        <dbReference type="PROSITE-ProRule" id="PRU00284"/>
    </source>
</evidence>
<feature type="coiled-coil region" evidence="4">
    <location>
        <begin position="43"/>
        <end position="77"/>
    </location>
</feature>
<proteinExistence type="inferred from homology"/>
<dbReference type="SMART" id="SM00283">
    <property type="entry name" value="MA"/>
    <property type="match status" value="1"/>
</dbReference>
<evidence type="ECO:0000313" key="7">
    <source>
        <dbReference type="Proteomes" id="UP000238196"/>
    </source>
</evidence>
<sequence length="396" mass="44082">MKLTIHVKKARESVSPHWRKAPHSLCWSRIFDIEGVPVVWVSRRRYLAMEQKYQDRINALEAELVQMREQQNTVSRDTEQTLQRCEAQRKEFKDVSRHWHTGTQLITDVRQSVANVFATLLQENNGLTNADDLFEDSRRVLGKILEQLASAKSQADKSVGHVHSLQGVAKEIVSFVGVIRDISEQTNLLALNAAIEAARAGEQGRGFAVVADEVRNLAQKASEASGEIANLVEQIAGVTREVENNIQSMTSSSDAMAASAEQVSSAVNEVLNMSGKMQQTIEHSVNSTFVETVKLDHVVWKNNVYASVWELGGMGAELADHKACRLGKWYYQGEGSALYGHQSAFKRLEEPHRQVHQHGLKALEAKVEGNIPAMVDHLRQMERASQEVAGLLSDLA</sequence>
<feature type="domain" description="Methyl-accepting transducer" evidence="5">
    <location>
        <begin position="106"/>
        <end position="288"/>
    </location>
</feature>
<dbReference type="EMBL" id="PRLP01000012">
    <property type="protein sequence ID" value="PPC78640.1"/>
    <property type="molecule type" value="Genomic_DNA"/>
</dbReference>
<dbReference type="InterPro" id="IPR004090">
    <property type="entry name" value="Chemotax_Me-accpt_rcpt"/>
</dbReference>
<evidence type="ECO:0000256" key="4">
    <source>
        <dbReference type="SAM" id="Coils"/>
    </source>
</evidence>
<organism evidence="6 7">
    <name type="scientific">Proteobacteria bacterium 228</name>
    <dbReference type="NCBI Taxonomy" id="2083153"/>
    <lineage>
        <taxon>Bacteria</taxon>
        <taxon>Pseudomonadati</taxon>
        <taxon>Pseudomonadota</taxon>
    </lineage>
</organism>
<dbReference type="Proteomes" id="UP000238196">
    <property type="component" value="Unassembled WGS sequence"/>
</dbReference>
<evidence type="ECO:0000313" key="6">
    <source>
        <dbReference type="EMBL" id="PPC78640.1"/>
    </source>
</evidence>
<dbReference type="GO" id="GO:0006935">
    <property type="term" value="P:chemotaxis"/>
    <property type="evidence" value="ECO:0007669"/>
    <property type="project" value="InterPro"/>
</dbReference>